<dbReference type="GO" id="GO:0046872">
    <property type="term" value="F:metal ion binding"/>
    <property type="evidence" value="ECO:0007669"/>
    <property type="project" value="UniProtKB-KW"/>
</dbReference>
<evidence type="ECO:0000313" key="8">
    <source>
        <dbReference type="WBParaSite" id="ASIM_0001809201-mRNA-1"/>
    </source>
</evidence>
<dbReference type="Pfam" id="PF04032">
    <property type="entry name" value="Rpr2"/>
    <property type="match status" value="1"/>
</dbReference>
<feature type="region of interest" description="Disordered" evidence="5">
    <location>
        <begin position="1"/>
        <end position="20"/>
    </location>
</feature>
<feature type="region of interest" description="Disordered" evidence="5">
    <location>
        <begin position="147"/>
        <end position="168"/>
    </location>
</feature>
<name>A0A0M3KAU6_ANISI</name>
<reference evidence="6 7" key="2">
    <citation type="submission" date="2018-11" db="EMBL/GenBank/DDBJ databases">
        <authorList>
            <consortium name="Pathogen Informatics"/>
        </authorList>
    </citation>
    <scope>NUCLEOTIDE SEQUENCE [LARGE SCALE GENOMIC DNA]</scope>
</reference>
<proteinExistence type="inferred from homology"/>
<keyword evidence="7" id="KW-1185">Reference proteome</keyword>
<dbReference type="WBParaSite" id="ASIM_0001809201-mRNA-1">
    <property type="protein sequence ID" value="ASIM_0001809201-mRNA-1"/>
    <property type="gene ID" value="ASIM_0001809201"/>
</dbReference>
<reference evidence="8" key="1">
    <citation type="submission" date="2017-02" db="UniProtKB">
        <authorList>
            <consortium name="WormBaseParasite"/>
        </authorList>
    </citation>
    <scope>IDENTIFICATION</scope>
</reference>
<evidence type="ECO:0000256" key="2">
    <source>
        <dbReference type="ARBA" id="ARBA00022723"/>
    </source>
</evidence>
<dbReference type="GO" id="GO:0005655">
    <property type="term" value="C:nucleolar ribonuclease P complex"/>
    <property type="evidence" value="ECO:0007669"/>
    <property type="project" value="TreeGrafter"/>
</dbReference>
<sequence>MTKSKGNNKPNDLPRASSSSLKPNEIHRRINFLHHAAQLMFSQSENRADGLSKLGCLFIKQMKDICLMENIKVDKEVGRTLCKKCQCVFVANANLQNNQPVRISNCRTRWIVFRLNRKRQLVRTCLNCGSMKRFACNRNYLSRNERMQTAETTTTVVPDEPPTEISAE</sequence>
<dbReference type="PANTHER" id="PTHR14742:SF0">
    <property type="entry name" value="RIBONUCLEASE P PROTEIN SUBUNIT P21"/>
    <property type="match status" value="1"/>
</dbReference>
<comment type="similarity">
    <text evidence="4">Belongs to the eukaryotic/archaeal RNase P protein component 4 family.</text>
</comment>
<keyword evidence="2" id="KW-0479">Metal-binding</keyword>
<dbReference type="EMBL" id="UYRR01034195">
    <property type="protein sequence ID" value="VDK60546.1"/>
    <property type="molecule type" value="Genomic_DNA"/>
</dbReference>
<dbReference type="InterPro" id="IPR007175">
    <property type="entry name" value="Rpr2/Snm1/Rpp21"/>
</dbReference>
<evidence type="ECO:0000256" key="3">
    <source>
        <dbReference type="ARBA" id="ARBA00022833"/>
    </source>
</evidence>
<organism evidence="8">
    <name type="scientific">Anisakis simplex</name>
    <name type="common">Herring worm</name>
    <dbReference type="NCBI Taxonomy" id="6269"/>
    <lineage>
        <taxon>Eukaryota</taxon>
        <taxon>Metazoa</taxon>
        <taxon>Ecdysozoa</taxon>
        <taxon>Nematoda</taxon>
        <taxon>Chromadorea</taxon>
        <taxon>Rhabditida</taxon>
        <taxon>Spirurina</taxon>
        <taxon>Ascaridomorpha</taxon>
        <taxon>Ascaridoidea</taxon>
        <taxon>Anisakidae</taxon>
        <taxon>Anisakis</taxon>
        <taxon>Anisakis simplex complex</taxon>
    </lineage>
</organism>
<dbReference type="GO" id="GO:0008033">
    <property type="term" value="P:tRNA processing"/>
    <property type="evidence" value="ECO:0007669"/>
    <property type="project" value="UniProtKB-KW"/>
</dbReference>
<gene>
    <name evidence="6" type="ORF">ASIM_LOCUS17494</name>
</gene>
<evidence type="ECO:0000256" key="1">
    <source>
        <dbReference type="ARBA" id="ARBA00022694"/>
    </source>
</evidence>
<feature type="compositionally biased region" description="Low complexity" evidence="5">
    <location>
        <begin position="149"/>
        <end position="158"/>
    </location>
</feature>
<evidence type="ECO:0000313" key="7">
    <source>
        <dbReference type="Proteomes" id="UP000267096"/>
    </source>
</evidence>
<evidence type="ECO:0000256" key="5">
    <source>
        <dbReference type="SAM" id="MobiDB-lite"/>
    </source>
</evidence>
<dbReference type="OrthoDB" id="128536at2759"/>
<dbReference type="PANTHER" id="PTHR14742">
    <property type="entry name" value="RIBONUCLEASE P SUBUNIT P21"/>
    <property type="match status" value="1"/>
</dbReference>
<dbReference type="Proteomes" id="UP000267096">
    <property type="component" value="Unassembled WGS sequence"/>
</dbReference>
<keyword evidence="1" id="KW-0819">tRNA processing</keyword>
<protein>
    <submittedName>
        <fullName evidence="8">Ribonuclease P protein subunit p21</fullName>
    </submittedName>
</protein>
<dbReference type="Gene3D" id="6.20.50.20">
    <property type="match status" value="1"/>
</dbReference>
<evidence type="ECO:0000256" key="4">
    <source>
        <dbReference type="ARBA" id="ARBA00038402"/>
    </source>
</evidence>
<accession>A0A0M3KAU6</accession>
<dbReference type="AlphaFoldDB" id="A0A0M3KAU6"/>
<keyword evidence="3" id="KW-0862">Zinc</keyword>
<evidence type="ECO:0000313" key="6">
    <source>
        <dbReference type="EMBL" id="VDK60546.1"/>
    </source>
</evidence>